<dbReference type="SUPFAM" id="SSF103025">
    <property type="entry name" value="Folate-binding domain"/>
    <property type="match status" value="1"/>
</dbReference>
<dbReference type="Pfam" id="PF07992">
    <property type="entry name" value="Pyr_redox_2"/>
    <property type="match status" value="1"/>
</dbReference>
<dbReference type="PRINTS" id="PR00411">
    <property type="entry name" value="PNDRDTASEI"/>
</dbReference>
<feature type="region of interest" description="Disordered" evidence="3">
    <location>
        <begin position="473"/>
        <end position="499"/>
    </location>
</feature>
<dbReference type="Pfam" id="PF17806">
    <property type="entry name" value="SO_alpha_A3"/>
    <property type="match status" value="1"/>
</dbReference>
<dbReference type="Pfam" id="PF08669">
    <property type="entry name" value="GCV_T_C"/>
    <property type="match status" value="1"/>
</dbReference>
<evidence type="ECO:0000259" key="7">
    <source>
        <dbReference type="Pfam" id="PF17806"/>
    </source>
</evidence>
<dbReference type="InterPro" id="IPR006277">
    <property type="entry name" value="Sarcosine_oxidase_asu"/>
</dbReference>
<evidence type="ECO:0000259" key="4">
    <source>
        <dbReference type="Pfam" id="PF01571"/>
    </source>
</evidence>
<comment type="similarity">
    <text evidence="1">Belongs to the GcvT family.</text>
</comment>
<dbReference type="eggNOG" id="COG0446">
    <property type="taxonomic scope" value="Bacteria"/>
</dbReference>
<dbReference type="GO" id="GO:0008115">
    <property type="term" value="F:sarcosine oxidase activity"/>
    <property type="evidence" value="ECO:0007669"/>
    <property type="project" value="InterPro"/>
</dbReference>
<feature type="domain" description="SoxA A3" evidence="7">
    <location>
        <begin position="512"/>
        <end position="594"/>
    </location>
</feature>
<dbReference type="InterPro" id="IPR023753">
    <property type="entry name" value="FAD/NAD-binding_dom"/>
</dbReference>
<keyword evidence="2" id="KW-0560">Oxidoreductase</keyword>
<dbReference type="PANTHER" id="PTHR43757">
    <property type="entry name" value="AMINOMETHYLTRANSFERASE"/>
    <property type="match status" value="1"/>
</dbReference>
<evidence type="ECO:0000259" key="6">
    <source>
        <dbReference type="Pfam" id="PF08669"/>
    </source>
</evidence>
<dbReference type="STRING" id="721133.SAMN05216176_10688"/>
<dbReference type="InterPro" id="IPR006222">
    <property type="entry name" value="GCVT_N"/>
</dbReference>
<dbReference type="InterPro" id="IPR013977">
    <property type="entry name" value="GcvT_C"/>
</dbReference>
<dbReference type="NCBIfam" id="TIGR01372">
    <property type="entry name" value="soxA"/>
    <property type="match status" value="1"/>
</dbReference>
<dbReference type="PIRSF" id="PIRSF037980">
    <property type="entry name" value="SoxA"/>
    <property type="match status" value="1"/>
</dbReference>
<evidence type="ECO:0000313" key="9">
    <source>
        <dbReference type="Proteomes" id="UP000007374"/>
    </source>
</evidence>
<dbReference type="InterPro" id="IPR027266">
    <property type="entry name" value="TrmE/GcvT-like"/>
</dbReference>
<dbReference type="InterPro" id="IPR029043">
    <property type="entry name" value="GcvT/YgfZ_C"/>
</dbReference>
<dbReference type="SUPFAM" id="SSF51905">
    <property type="entry name" value="FAD/NAD(P)-binding domain"/>
    <property type="match status" value="1"/>
</dbReference>
<evidence type="ECO:0000256" key="2">
    <source>
        <dbReference type="ARBA" id="ARBA00023002"/>
    </source>
</evidence>
<dbReference type="EMBL" id="AMSI01000006">
    <property type="protein sequence ID" value="EKF42440.1"/>
    <property type="molecule type" value="Genomic_DNA"/>
</dbReference>
<proteinExistence type="inferred from homology"/>
<sequence length="993" mass="107002">MAEAFRIRGAGRIEGARGVRFSFDGQSYRGIEGDTLASALLANGVHLVGRSFKYHRPRGIVSAGAEEPNALVGIRRDRSRQTPNVRATVQEVYDGLVAISQNRWPSLAFDVGAVNDLASPFFSAGFYYKTFMWPKAAWERFYEPFIRRAAGLGVAPDRADADCYSNRFAHCDVLVVGGGAAGLAAALAASDAGASVILADEQAETGGALRGEKTALVDGKSAWEWAKEATETLAQRANVRILTRTTAFGYYAQNMVALSERRTDHLAEPPTDMPRERLWQVRAARVVLATGAIERPMVFPGNDRPGVMLASAARCYLNHYGVAVGRRVGVYTAEDSAWQAAFDLKGAGIDVSAIVDSRPSPPEDFVERATALGIECLTGHAVTGTSGRLRISSLKARRIGGTAIRDIACDALLTSSGWTPSVHLFSQSRGKLVFDADSQRFLPGEGPQDCISAGACAGALSLAEAVEQGFRAGAAASGKRRRKPVPMVTEGASWSEGTLGPAEDAGTGAFAKAFVDFQNDVTAKDIAQAVREGMRSIEHVKRFTTTGMATDQGKTSNMHGLAIAAGILRKPIPEVGLTTFRAPYTPVTFGALAGHARGALFEPVRRTPIHDWAKMQGAVFEDVGQWKRARYFPQDGEDMHGAVARECRTVRESAGVFDASTLGKIEVTGPDAAAFLEMIYTNPWSKLAVGRCRYGVMLREDGFIFDDGVVGRLAEDRFHVTTTTGGAPRVLHHMEDYLQTEFPQMRVYLTSTTEQWAVIAVQGPKSRDIIAPLVEGVDLSDATMPHMSVREGKVCGVPARIFRMSFTGERGFEINVPADFGRAVWEEIFAEAQKTGACAYGTEAMHVLRAEKGYIIVGQDTDGTVTPHDVGLAWAIGKNKTDFVGMRGLMRSDLAAGGRKQLVGLKTIDPRTVLEEGAQIVADPNEPVPMTMIGHVTSAYWSENCGRSIALALLKDGASRIGERLFVPMPDGAVNVEVCRPVFFDEEGGRLHG</sequence>
<dbReference type="InterPro" id="IPR036188">
    <property type="entry name" value="FAD/NAD-bd_sf"/>
</dbReference>
<dbReference type="OrthoDB" id="5287468at2"/>
<dbReference type="Proteomes" id="UP000007374">
    <property type="component" value="Unassembled WGS sequence"/>
</dbReference>
<dbReference type="InterPro" id="IPR041117">
    <property type="entry name" value="SoxA_A3"/>
</dbReference>
<dbReference type="eggNOG" id="COG0404">
    <property type="taxonomic scope" value="Bacteria"/>
</dbReference>
<organism evidence="8 9">
    <name type="scientific">Nitratireductor indicus C115</name>
    <dbReference type="NCBI Taxonomy" id="1231190"/>
    <lineage>
        <taxon>Bacteria</taxon>
        <taxon>Pseudomonadati</taxon>
        <taxon>Pseudomonadota</taxon>
        <taxon>Alphaproteobacteria</taxon>
        <taxon>Hyphomicrobiales</taxon>
        <taxon>Phyllobacteriaceae</taxon>
        <taxon>Nitratireductor</taxon>
    </lineage>
</organism>
<dbReference type="PANTHER" id="PTHR43757:SF2">
    <property type="entry name" value="AMINOMETHYLTRANSFERASE, MITOCHONDRIAL"/>
    <property type="match status" value="1"/>
</dbReference>
<dbReference type="GO" id="GO:0046653">
    <property type="term" value="P:tetrahydrofolate metabolic process"/>
    <property type="evidence" value="ECO:0007669"/>
    <property type="project" value="InterPro"/>
</dbReference>
<evidence type="ECO:0000256" key="1">
    <source>
        <dbReference type="ARBA" id="ARBA00008609"/>
    </source>
</evidence>
<dbReference type="PATRIC" id="fig|1231190.3.peg.2145"/>
<feature type="domain" description="FAD/NAD(P)-binding" evidence="5">
    <location>
        <begin position="172"/>
        <end position="427"/>
    </location>
</feature>
<dbReference type="Gene3D" id="1.10.10.1100">
    <property type="entry name" value="BFD-like [2Fe-2S]-binding domain"/>
    <property type="match status" value="1"/>
</dbReference>
<feature type="domain" description="Aminomethyltransferase C-terminal" evidence="6">
    <location>
        <begin position="900"/>
        <end position="985"/>
    </location>
</feature>
<dbReference type="Pfam" id="PF13510">
    <property type="entry name" value="Fer2_4"/>
    <property type="match status" value="1"/>
</dbReference>
<evidence type="ECO:0000313" key="8">
    <source>
        <dbReference type="EMBL" id="EKF42440.1"/>
    </source>
</evidence>
<dbReference type="RefSeq" id="WP_009450391.1">
    <property type="nucleotide sequence ID" value="NZ_AMSI01000006.1"/>
</dbReference>
<name>K2NSW1_9HYPH</name>
<gene>
    <name evidence="8" type="ORF">NA8A_10273</name>
</gene>
<feature type="domain" description="GCVT N-terminal" evidence="4">
    <location>
        <begin position="609"/>
        <end position="880"/>
    </location>
</feature>
<dbReference type="PRINTS" id="PR00368">
    <property type="entry name" value="FADPNR"/>
</dbReference>
<dbReference type="SUPFAM" id="SSF101790">
    <property type="entry name" value="Aminomethyltransferase beta-barrel domain"/>
    <property type="match status" value="1"/>
</dbReference>
<dbReference type="Gene3D" id="3.30.1360.120">
    <property type="entry name" value="Probable tRNA modification gtpase trme, domain 1"/>
    <property type="match status" value="1"/>
</dbReference>
<evidence type="ECO:0000259" key="5">
    <source>
        <dbReference type="Pfam" id="PF07992"/>
    </source>
</evidence>
<dbReference type="Pfam" id="PF01571">
    <property type="entry name" value="GCV_T"/>
    <property type="match status" value="1"/>
</dbReference>
<protein>
    <submittedName>
        <fullName evidence="8">Sarcosine oxidase subunit alpha</fullName>
    </submittedName>
</protein>
<dbReference type="InterPro" id="IPR028896">
    <property type="entry name" value="GcvT/YgfZ/DmdA"/>
</dbReference>
<dbReference type="InterPro" id="IPR042204">
    <property type="entry name" value="2Fe-2S-bd_N"/>
</dbReference>
<dbReference type="InterPro" id="IPR041854">
    <property type="entry name" value="BFD-like_2Fe2S-bd_dom_sf"/>
</dbReference>
<dbReference type="Gene3D" id="3.50.50.60">
    <property type="entry name" value="FAD/NAD(P)-binding domain"/>
    <property type="match status" value="1"/>
</dbReference>
<reference evidence="8 9" key="1">
    <citation type="journal article" date="2012" name="J. Bacteriol.">
        <title>Genome Sequence of Nitratireductor indicus Type Strain C115.</title>
        <authorList>
            <person name="Lai Q."/>
            <person name="Li G."/>
            <person name="Yu Z."/>
            <person name="Shao Z."/>
        </authorList>
    </citation>
    <scope>NUCLEOTIDE SEQUENCE [LARGE SCALE GENOMIC DNA]</scope>
    <source>
        <strain evidence="8 9">C115</strain>
    </source>
</reference>
<keyword evidence="9" id="KW-1185">Reference proteome</keyword>
<accession>K2NSW1</accession>
<dbReference type="Gene3D" id="3.10.20.440">
    <property type="entry name" value="2Fe-2S iron-sulphur cluster binding domain, sarcosine oxidase, alpha subunit, N-terminal domain"/>
    <property type="match status" value="1"/>
</dbReference>
<dbReference type="AlphaFoldDB" id="K2NSW1"/>
<comment type="caution">
    <text evidence="8">The sequence shown here is derived from an EMBL/GenBank/DDBJ whole genome shotgun (WGS) entry which is preliminary data.</text>
</comment>
<evidence type="ECO:0000256" key="3">
    <source>
        <dbReference type="SAM" id="MobiDB-lite"/>
    </source>
</evidence>